<organism evidence="5 6">
    <name type="scientific">Bugula neritina</name>
    <name type="common">Brown bryozoan</name>
    <name type="synonym">Sertularia neritina</name>
    <dbReference type="NCBI Taxonomy" id="10212"/>
    <lineage>
        <taxon>Eukaryota</taxon>
        <taxon>Metazoa</taxon>
        <taxon>Spiralia</taxon>
        <taxon>Lophotrochozoa</taxon>
        <taxon>Bryozoa</taxon>
        <taxon>Gymnolaemata</taxon>
        <taxon>Cheilostomatida</taxon>
        <taxon>Flustrina</taxon>
        <taxon>Buguloidea</taxon>
        <taxon>Bugulidae</taxon>
        <taxon>Bugula</taxon>
    </lineage>
</organism>
<evidence type="ECO:0000313" key="6">
    <source>
        <dbReference type="Proteomes" id="UP000593567"/>
    </source>
</evidence>
<dbReference type="OrthoDB" id="285793at2759"/>
<comment type="caution">
    <text evidence="5">The sequence shown here is derived from an EMBL/GenBank/DDBJ whole genome shotgun (WGS) entry which is preliminary data.</text>
</comment>
<feature type="region of interest" description="Disordered" evidence="4">
    <location>
        <begin position="59"/>
        <end position="80"/>
    </location>
</feature>
<dbReference type="InterPro" id="IPR003888">
    <property type="entry name" value="FYrich_N"/>
</dbReference>
<dbReference type="EMBL" id="VXIV02001507">
    <property type="protein sequence ID" value="KAF6032443.1"/>
    <property type="molecule type" value="Genomic_DNA"/>
</dbReference>
<dbReference type="Pfam" id="PF05964">
    <property type="entry name" value="FYRN"/>
    <property type="match status" value="1"/>
</dbReference>
<evidence type="ECO:0000256" key="2">
    <source>
        <dbReference type="ARBA" id="ARBA00023242"/>
    </source>
</evidence>
<evidence type="ECO:0000256" key="1">
    <source>
        <dbReference type="ARBA" id="ARBA00004123"/>
    </source>
</evidence>
<accession>A0A7J7K2M6</accession>
<dbReference type="GO" id="GO:0005634">
    <property type="term" value="C:nucleus"/>
    <property type="evidence" value="ECO:0007669"/>
    <property type="project" value="UniProtKB-SubCell"/>
</dbReference>
<name>A0A7J7K2M6_BUGNE</name>
<dbReference type="Pfam" id="PF05965">
    <property type="entry name" value="FYRC"/>
    <property type="match status" value="1"/>
</dbReference>
<dbReference type="PANTHER" id="PTHR22715:SF0">
    <property type="entry name" value="TRANSFORMING GROWTH FACTOR BETA REGULATOR 1"/>
    <property type="match status" value="1"/>
</dbReference>
<proteinExistence type="predicted"/>
<dbReference type="Gene3D" id="3.30.160.360">
    <property type="match status" value="1"/>
</dbReference>
<protein>
    <submittedName>
        <fullName evidence="5">TBRG1</fullName>
    </submittedName>
</protein>
<feature type="compositionally biased region" description="Polar residues" evidence="4">
    <location>
        <begin position="143"/>
        <end position="158"/>
    </location>
</feature>
<sequence length="407" mass="44417">MHVDEIEKVIRSSNMVPEGPSMSLEVLLTKEAAMGRKFTKPEGASTGFFSLLTTQATSGEMQSCSPSQTENQSESTSQTDTALSSGIKYQYKYNQLKKTCKQLIYLNAALYDEINRLEQKIESTSSERKALLKKVMADQNIVNHNAKSGGPQSMSVAESGSSAKTKTGKKKNLSSLSPPAKKRKVSGETVSEEENPIASATFSKKSQKKSKEDSRIANSIKIPSISLDSSGRPILPIELAAGLTIYSIGEISDKSGYCTANSIYPVGYCCTREYAAIDDISSSCLYTCKVTEGQSGPQFEISPDSDPDILLVDSTPDKCHDQLLKLITENTDHELATSTKSDFFGLKHPLIRNLLQCSQGANNCLEYQWCMFEVVKNNSKLTAVPSENDVTSSYKALVEHLLSTETV</sequence>
<dbReference type="PROSITE" id="PS51542">
    <property type="entry name" value="FYRN"/>
    <property type="match status" value="1"/>
</dbReference>
<dbReference type="InterPro" id="IPR040092">
    <property type="entry name" value="TBRG1"/>
</dbReference>
<dbReference type="InterPro" id="IPR003889">
    <property type="entry name" value="FYrich_C"/>
</dbReference>
<dbReference type="PROSITE" id="PS51543">
    <property type="entry name" value="FYRC"/>
    <property type="match status" value="1"/>
</dbReference>
<feature type="region of interest" description="Disordered" evidence="4">
    <location>
        <begin position="143"/>
        <end position="215"/>
    </location>
</feature>
<dbReference type="AlphaFoldDB" id="A0A7J7K2M6"/>
<evidence type="ECO:0000313" key="5">
    <source>
        <dbReference type="EMBL" id="KAF6032443.1"/>
    </source>
</evidence>
<dbReference type="SMART" id="SM00541">
    <property type="entry name" value="FYRN"/>
    <property type="match status" value="1"/>
</dbReference>
<dbReference type="PANTHER" id="PTHR22715">
    <property type="entry name" value="TRANSFORMING GROWTH FACTOR BETA REGULATED GENE 1"/>
    <property type="match status" value="1"/>
</dbReference>
<keyword evidence="2" id="KW-0539">Nucleus</keyword>
<evidence type="ECO:0000256" key="4">
    <source>
        <dbReference type="SAM" id="MobiDB-lite"/>
    </source>
</evidence>
<keyword evidence="6" id="KW-1185">Reference proteome</keyword>
<dbReference type="Proteomes" id="UP000593567">
    <property type="component" value="Unassembled WGS sequence"/>
</dbReference>
<keyword evidence="3" id="KW-0175">Coiled coil</keyword>
<gene>
    <name evidence="5" type="ORF">EB796_009257</name>
</gene>
<comment type="subcellular location">
    <subcellularLocation>
        <location evidence="1">Nucleus</location>
    </subcellularLocation>
</comment>
<reference evidence="5" key="1">
    <citation type="submission" date="2020-06" db="EMBL/GenBank/DDBJ databases">
        <title>Draft genome of Bugula neritina, a colonial animal packing powerful symbionts and potential medicines.</title>
        <authorList>
            <person name="Rayko M."/>
        </authorList>
    </citation>
    <scope>NUCLEOTIDE SEQUENCE [LARGE SCALE GENOMIC DNA]</scope>
    <source>
        <strain evidence="5">Kwan_BN1</strain>
    </source>
</reference>
<feature type="compositionally biased region" description="Low complexity" evidence="4">
    <location>
        <begin position="65"/>
        <end position="79"/>
    </location>
</feature>
<feature type="coiled-coil region" evidence="3">
    <location>
        <begin position="107"/>
        <end position="134"/>
    </location>
</feature>
<evidence type="ECO:0000256" key="3">
    <source>
        <dbReference type="SAM" id="Coils"/>
    </source>
</evidence>
<dbReference type="GO" id="GO:0051726">
    <property type="term" value="P:regulation of cell cycle"/>
    <property type="evidence" value="ECO:0007669"/>
    <property type="project" value="TreeGrafter"/>
</dbReference>